<name>A0A2V3U2J2_9HYPH</name>
<reference evidence="1 2" key="1">
    <citation type="submission" date="2018-05" db="EMBL/GenBank/DDBJ databases">
        <title>Genomic Encyclopedia of Type Strains, Phase IV (KMG-IV): sequencing the most valuable type-strain genomes for metagenomic binning, comparative biology and taxonomic classification.</title>
        <authorList>
            <person name="Goeker M."/>
        </authorList>
    </citation>
    <scope>NUCLEOTIDE SEQUENCE [LARGE SCALE GENOMIC DNA]</scope>
    <source>
        <strain evidence="1 2">DSM 6462</strain>
    </source>
</reference>
<dbReference type="AlphaFoldDB" id="A0A2V3U2J2"/>
<accession>A0A2V3U2J2</accession>
<dbReference type="EMBL" id="QJJK01000021">
    <property type="protein sequence ID" value="PXW51155.1"/>
    <property type="molecule type" value="Genomic_DNA"/>
</dbReference>
<dbReference type="RefSeq" id="WP_068184997.1">
    <property type="nucleotide sequence ID" value="NZ_JAHBRY010000004.1"/>
</dbReference>
<comment type="caution">
    <text evidence="1">The sequence shown here is derived from an EMBL/GenBank/DDBJ whole genome shotgun (WGS) entry which is preliminary data.</text>
</comment>
<dbReference type="OrthoDB" id="8444804at2"/>
<organism evidence="1 2">
    <name type="scientific">Chelatococcus asaccharovorans</name>
    <dbReference type="NCBI Taxonomy" id="28210"/>
    <lineage>
        <taxon>Bacteria</taxon>
        <taxon>Pseudomonadati</taxon>
        <taxon>Pseudomonadota</taxon>
        <taxon>Alphaproteobacteria</taxon>
        <taxon>Hyphomicrobiales</taxon>
        <taxon>Chelatococcaceae</taxon>
        <taxon>Chelatococcus</taxon>
    </lineage>
</organism>
<evidence type="ECO:0000313" key="1">
    <source>
        <dbReference type="EMBL" id="PXW51155.1"/>
    </source>
</evidence>
<sequence length="301" mass="32779">MSKIHSLYVKWRAFRDLVGHPKSDAELAREIFGDDDGPVRFTKVLHGDVGCAPWIADEIVNHINKRIAGFRGARSLPVLSSQTFKGSDLALPVYAFTNRLIAAAGAVDEDRLERGHAGLLEELAIASPTAQAESRLVVERYQGTRSFAPFVPSGRRVEFRPGDKGQIAFTGVSKAPVAGYAMLTRDPAGNGQRLWEADWAETVLWLPSPFVPTLSDGRALLMPEPQPASPLPGRFIVTSVLVWDGKAIAKLDPRGANPPTAALDEEETTRFLTNLRRVLDDKQRKWAGAVTAGAAEYTVTA</sequence>
<protein>
    <submittedName>
        <fullName evidence="1">Uncharacterized protein</fullName>
    </submittedName>
</protein>
<keyword evidence="2" id="KW-1185">Reference proteome</keyword>
<evidence type="ECO:0000313" key="2">
    <source>
        <dbReference type="Proteomes" id="UP000248021"/>
    </source>
</evidence>
<proteinExistence type="predicted"/>
<dbReference type="Proteomes" id="UP000248021">
    <property type="component" value="Unassembled WGS sequence"/>
</dbReference>
<gene>
    <name evidence="1" type="ORF">C7450_12146</name>
</gene>